<proteinExistence type="predicted"/>
<name>A0ABT1H400_9NOCA</name>
<dbReference type="EMBL" id="JAMTCG010000005">
    <property type="protein sequence ID" value="MCP2161969.1"/>
    <property type="molecule type" value="Genomic_DNA"/>
</dbReference>
<reference evidence="1 2" key="1">
    <citation type="submission" date="2022-06" db="EMBL/GenBank/DDBJ databases">
        <title>Genomic Encyclopedia of Archaeal and Bacterial Type Strains, Phase II (KMG-II): from individual species to whole genera.</title>
        <authorList>
            <person name="Goeker M."/>
        </authorList>
    </citation>
    <scope>NUCLEOTIDE SEQUENCE [LARGE SCALE GENOMIC DNA]</scope>
    <source>
        <strain evidence="1 2">DSM 45037</strain>
    </source>
</reference>
<gene>
    <name evidence="1" type="ORF">LX12_003168</name>
</gene>
<dbReference type="InterPro" id="IPR027595">
    <property type="entry name" value="CHP04338"/>
</dbReference>
<dbReference type="Proteomes" id="UP001205740">
    <property type="component" value="Unassembled WGS sequence"/>
</dbReference>
<evidence type="ECO:0000313" key="1">
    <source>
        <dbReference type="EMBL" id="MCP2161969.1"/>
    </source>
</evidence>
<evidence type="ECO:0000313" key="2">
    <source>
        <dbReference type="Proteomes" id="UP001205740"/>
    </source>
</evidence>
<organism evidence="1 2">
    <name type="scientific">Williamsia serinedens</name>
    <dbReference type="NCBI Taxonomy" id="391736"/>
    <lineage>
        <taxon>Bacteria</taxon>
        <taxon>Bacillati</taxon>
        <taxon>Actinomycetota</taxon>
        <taxon>Actinomycetes</taxon>
        <taxon>Mycobacteriales</taxon>
        <taxon>Nocardiaceae</taxon>
        <taxon>Williamsia</taxon>
    </lineage>
</organism>
<protein>
    <submittedName>
        <fullName evidence="1">Metallohydrolase, TIGR04338 family</fullName>
    </submittedName>
</protein>
<comment type="caution">
    <text evidence="1">The sequence shown here is derived from an EMBL/GenBank/DDBJ whole genome shotgun (WGS) entry which is preliminary data.</text>
</comment>
<dbReference type="NCBIfam" id="TIGR04338">
    <property type="entry name" value="HEXXH_Rv0185"/>
    <property type="match status" value="1"/>
</dbReference>
<accession>A0ABT1H400</accession>
<sequence length="229" mass="23721">MCVLVASGDRPVAATAFGGEQTIPRTGARFPDSCVIAAAQSVCPKIRTGAAGGPSSVSGVAGTVPRMVTDSGRAALYAAERMAHLVFETAGTSTQIGGVTVTVPPEARFASVESVADHVRRVLARQSIRDRFPRAAEPVSVRVRRGPVSAHYEAGPPAVIAVPEDADGRWALRELVVLHELAHHLDDSGGAAHGPGFAATLIDLVTDVVGPEAGWIYRTLFTESGVPVG</sequence>
<keyword evidence="2" id="KW-1185">Reference proteome</keyword>